<dbReference type="Proteomes" id="UP000298061">
    <property type="component" value="Unassembled WGS sequence"/>
</dbReference>
<feature type="domain" description="Tail specific protease" evidence="2">
    <location>
        <begin position="320"/>
        <end position="528"/>
    </location>
</feature>
<dbReference type="InterPro" id="IPR029045">
    <property type="entry name" value="ClpP/crotonase-like_dom_sf"/>
</dbReference>
<protein>
    <recommendedName>
        <fullName evidence="2">Tail specific protease domain-containing protein</fullName>
    </recommendedName>
</protein>
<keyword evidence="4" id="KW-1185">Reference proteome</keyword>
<dbReference type="AlphaFoldDB" id="A0A4Y9ZSE8"/>
<dbReference type="Pfam" id="PF03572">
    <property type="entry name" value="Peptidase_S41"/>
    <property type="match status" value="1"/>
</dbReference>
<dbReference type="PANTHER" id="PTHR37049:SF4">
    <property type="entry name" value="RHODANESE DOMAIN-CONTAINING PROTEIN"/>
    <property type="match status" value="1"/>
</dbReference>
<dbReference type="EMBL" id="SFCI01001215">
    <property type="protein sequence ID" value="TFY76408.1"/>
    <property type="molecule type" value="Genomic_DNA"/>
</dbReference>
<dbReference type="SUPFAM" id="SSF52096">
    <property type="entry name" value="ClpP/crotonase"/>
    <property type="match status" value="1"/>
</dbReference>
<comment type="caution">
    <text evidence="3">The sequence shown here is derived from an EMBL/GenBank/DDBJ whole genome shotgun (WGS) entry which is preliminary data.</text>
</comment>
<sequence length="629" mass="68743">MTRLSSDSAPEPFTRDVHENVITDLARISSQNYASELDLHVDLSRTLKRLNDGHCVYVNDCFDSTFLTFIPTPLVLLTESSGQQNVHIAPEAFQVATAAFGDEISFWQDSLTGKLKGHLASLSGAKVLKINGQDPFVAVNSNAAITGSFEGLGTRQNSFFASYQRTSTAWNYVFGNFAQQSLPLIDQVILKIQRVNSSAIDTVVIAARCFHEEFYRWPVLSREQLRGRQWNEWGRPLCEYLRGAAAVQALSPDRPLAKFQQQPRVNPADARAHPIDVLLDDRPLPDAVLPPTLQPPGIALPGSSSVAQFFLLPDNVTGVFALGSFSDASLDRFMQNMLTGLQNMKAAGVTQLIVDVTNNGGGFICAAHWLHRIIVGPKPSSVPQAGLDTKARAGPLAQLIVKAIVAGADPDSLLMYNPDQWRFASNTPFPDEFDWLAHPVRSVINGVPDAFSLRFVATTFRLCCKRRRLGQECQPFGISPPQEALFDPKKVAIVSNGRCASSCSLFSITMAKEEGAKTVVIGGKQGVQQEYCGTVGGQSTDFSTIDTEIKASDLLSSEGSLTAYPFQDVLMITSQSTKLKNNTLAPPDFVTNSVQGITWRLAFGVENTQQPEEWQDHPADVNLPLTPEM</sequence>
<organism evidence="3 4">
    <name type="scientific">Hericium alpestre</name>
    <dbReference type="NCBI Taxonomy" id="135208"/>
    <lineage>
        <taxon>Eukaryota</taxon>
        <taxon>Fungi</taxon>
        <taxon>Dikarya</taxon>
        <taxon>Basidiomycota</taxon>
        <taxon>Agaricomycotina</taxon>
        <taxon>Agaricomycetes</taxon>
        <taxon>Russulales</taxon>
        <taxon>Hericiaceae</taxon>
        <taxon>Hericium</taxon>
    </lineage>
</organism>
<dbReference type="STRING" id="135208.A0A4Y9ZSE8"/>
<feature type="region of interest" description="Disordered" evidence="1">
    <location>
        <begin position="608"/>
        <end position="629"/>
    </location>
</feature>
<dbReference type="PANTHER" id="PTHR37049">
    <property type="entry name" value="PEPTIDASE S41 FAMILY PROTEIN"/>
    <property type="match status" value="1"/>
</dbReference>
<dbReference type="GO" id="GO:0006508">
    <property type="term" value="P:proteolysis"/>
    <property type="evidence" value="ECO:0007669"/>
    <property type="project" value="InterPro"/>
</dbReference>
<name>A0A4Y9ZSE8_9AGAM</name>
<evidence type="ECO:0000259" key="2">
    <source>
        <dbReference type="Pfam" id="PF03572"/>
    </source>
</evidence>
<evidence type="ECO:0000313" key="4">
    <source>
        <dbReference type="Proteomes" id="UP000298061"/>
    </source>
</evidence>
<dbReference type="OrthoDB" id="27214at2759"/>
<gene>
    <name evidence="3" type="ORF">EWM64_g7604</name>
</gene>
<dbReference type="InterPro" id="IPR005151">
    <property type="entry name" value="Tail-specific_protease"/>
</dbReference>
<accession>A0A4Y9ZSE8</accession>
<dbReference type="Gene3D" id="3.90.226.10">
    <property type="entry name" value="2-enoyl-CoA Hydratase, Chain A, domain 1"/>
    <property type="match status" value="1"/>
</dbReference>
<evidence type="ECO:0000313" key="3">
    <source>
        <dbReference type="EMBL" id="TFY76408.1"/>
    </source>
</evidence>
<evidence type="ECO:0000256" key="1">
    <source>
        <dbReference type="SAM" id="MobiDB-lite"/>
    </source>
</evidence>
<dbReference type="InterPro" id="IPR052766">
    <property type="entry name" value="S41A_metabolite_peptidase"/>
</dbReference>
<proteinExistence type="predicted"/>
<dbReference type="GO" id="GO:0008236">
    <property type="term" value="F:serine-type peptidase activity"/>
    <property type="evidence" value="ECO:0007669"/>
    <property type="project" value="InterPro"/>
</dbReference>
<reference evidence="3 4" key="1">
    <citation type="submission" date="2019-02" db="EMBL/GenBank/DDBJ databases">
        <title>Genome sequencing of the rare red list fungi Hericium alpestre (H. flagellum).</title>
        <authorList>
            <person name="Buettner E."/>
            <person name="Kellner H."/>
        </authorList>
    </citation>
    <scope>NUCLEOTIDE SEQUENCE [LARGE SCALE GENOMIC DNA]</scope>
    <source>
        <strain evidence="3 4">DSM 108284</strain>
    </source>
</reference>